<sequence length="19" mass="2154">MGVGGHRQRRRMGKGREGE</sequence>
<proteinExistence type="predicted"/>
<reference evidence="1" key="2">
    <citation type="journal article" date="2015" name="Data Brief">
        <title>Shoot transcriptome of the giant reed, Arundo donax.</title>
        <authorList>
            <person name="Barrero R.A."/>
            <person name="Guerrero F.D."/>
            <person name="Moolhuijzen P."/>
            <person name="Goolsby J.A."/>
            <person name="Tidwell J."/>
            <person name="Bellgard S.E."/>
            <person name="Bellgard M.I."/>
        </authorList>
    </citation>
    <scope>NUCLEOTIDE SEQUENCE</scope>
    <source>
        <tissue evidence="1">Shoot tissue taken approximately 20 cm above the soil surface</tissue>
    </source>
</reference>
<reference evidence="1" key="1">
    <citation type="submission" date="2014-09" db="EMBL/GenBank/DDBJ databases">
        <authorList>
            <person name="Magalhaes I.L.F."/>
            <person name="Oliveira U."/>
            <person name="Santos F.R."/>
            <person name="Vidigal T.H.D.A."/>
            <person name="Brescovit A.D."/>
            <person name="Santos A.J."/>
        </authorList>
    </citation>
    <scope>NUCLEOTIDE SEQUENCE</scope>
    <source>
        <tissue evidence="1">Shoot tissue taken approximately 20 cm above the soil surface</tissue>
    </source>
</reference>
<name>A0A0A8YDG2_ARUDO</name>
<dbReference type="EMBL" id="GBRH01273831">
    <property type="protein sequence ID" value="JAD24064.1"/>
    <property type="molecule type" value="Transcribed_RNA"/>
</dbReference>
<evidence type="ECO:0000313" key="1">
    <source>
        <dbReference type="EMBL" id="JAD24064.1"/>
    </source>
</evidence>
<dbReference type="AlphaFoldDB" id="A0A0A8YDG2"/>
<accession>A0A0A8YDG2</accession>
<protein>
    <submittedName>
        <fullName evidence="1">Uncharacterized protein</fullName>
    </submittedName>
</protein>
<organism evidence="1">
    <name type="scientific">Arundo donax</name>
    <name type="common">Giant reed</name>
    <name type="synonym">Donax arundinaceus</name>
    <dbReference type="NCBI Taxonomy" id="35708"/>
    <lineage>
        <taxon>Eukaryota</taxon>
        <taxon>Viridiplantae</taxon>
        <taxon>Streptophyta</taxon>
        <taxon>Embryophyta</taxon>
        <taxon>Tracheophyta</taxon>
        <taxon>Spermatophyta</taxon>
        <taxon>Magnoliopsida</taxon>
        <taxon>Liliopsida</taxon>
        <taxon>Poales</taxon>
        <taxon>Poaceae</taxon>
        <taxon>PACMAD clade</taxon>
        <taxon>Arundinoideae</taxon>
        <taxon>Arundineae</taxon>
        <taxon>Arundo</taxon>
    </lineage>
</organism>